<keyword evidence="3" id="KW-1185">Reference proteome</keyword>
<keyword evidence="1" id="KW-1133">Transmembrane helix</keyword>
<comment type="caution">
    <text evidence="2">The sequence shown here is derived from an EMBL/GenBank/DDBJ whole genome shotgun (WGS) entry which is preliminary data.</text>
</comment>
<reference evidence="2" key="2">
    <citation type="submission" date="2023-02" db="EMBL/GenBank/DDBJ databases">
        <authorList>
            <consortium name="DOE Joint Genome Institute"/>
            <person name="Mondo S.J."/>
            <person name="Chang Y."/>
            <person name="Wang Y."/>
            <person name="Ahrendt S."/>
            <person name="Andreopoulos W."/>
            <person name="Barry K."/>
            <person name="Beard J."/>
            <person name="Benny G.L."/>
            <person name="Blankenship S."/>
            <person name="Bonito G."/>
            <person name="Cuomo C."/>
            <person name="Desiro A."/>
            <person name="Gervers K.A."/>
            <person name="Hundley H."/>
            <person name="Kuo A."/>
            <person name="LaButti K."/>
            <person name="Lang B.F."/>
            <person name="Lipzen A."/>
            <person name="O'Donnell K."/>
            <person name="Pangilinan J."/>
            <person name="Reynolds N."/>
            <person name="Sandor L."/>
            <person name="Smith M.W."/>
            <person name="Tsang A."/>
            <person name="Grigoriev I.V."/>
            <person name="Stajich J.E."/>
            <person name="Spatafora J.W."/>
        </authorList>
    </citation>
    <scope>NUCLEOTIDE SEQUENCE</scope>
    <source>
        <strain evidence="2">RSA 2281</strain>
    </source>
</reference>
<evidence type="ECO:0000313" key="3">
    <source>
        <dbReference type="Proteomes" id="UP001209540"/>
    </source>
</evidence>
<sequence>MNELSAGIFSTTTGILVLNLAIFNFYAVDDYDDYTEDVLNGYMDTFLGNNNVLVGIELNEFIIASVVVTHLCFQQLPAAHLCRQQPPVTQHCRRH</sequence>
<feature type="transmembrane region" description="Helical" evidence="1">
    <location>
        <begin position="6"/>
        <end position="27"/>
    </location>
</feature>
<keyword evidence="1" id="KW-0812">Transmembrane</keyword>
<keyword evidence="1" id="KW-0472">Membrane</keyword>
<dbReference type="AlphaFoldDB" id="A0AAD5PCW9"/>
<name>A0AAD5PCW9_9FUNG</name>
<reference evidence="2" key="1">
    <citation type="journal article" date="2022" name="IScience">
        <title>Evolution of zygomycete secretomes and the origins of terrestrial fungal ecologies.</title>
        <authorList>
            <person name="Chang Y."/>
            <person name="Wang Y."/>
            <person name="Mondo S."/>
            <person name="Ahrendt S."/>
            <person name="Andreopoulos W."/>
            <person name="Barry K."/>
            <person name="Beard J."/>
            <person name="Benny G.L."/>
            <person name="Blankenship S."/>
            <person name="Bonito G."/>
            <person name="Cuomo C."/>
            <person name="Desiro A."/>
            <person name="Gervers K.A."/>
            <person name="Hundley H."/>
            <person name="Kuo A."/>
            <person name="LaButti K."/>
            <person name="Lang B.F."/>
            <person name="Lipzen A."/>
            <person name="O'Donnell K."/>
            <person name="Pangilinan J."/>
            <person name="Reynolds N."/>
            <person name="Sandor L."/>
            <person name="Smith M.E."/>
            <person name="Tsang A."/>
            <person name="Grigoriev I.V."/>
            <person name="Stajich J.E."/>
            <person name="Spatafora J.W."/>
        </authorList>
    </citation>
    <scope>NUCLEOTIDE SEQUENCE</scope>
    <source>
        <strain evidence="2">RSA 2281</strain>
    </source>
</reference>
<evidence type="ECO:0000256" key="1">
    <source>
        <dbReference type="SAM" id="Phobius"/>
    </source>
</evidence>
<protein>
    <submittedName>
        <fullName evidence="2">Uncharacterized protein</fullName>
    </submittedName>
</protein>
<organism evidence="2 3">
    <name type="scientific">Phascolomyces articulosus</name>
    <dbReference type="NCBI Taxonomy" id="60185"/>
    <lineage>
        <taxon>Eukaryota</taxon>
        <taxon>Fungi</taxon>
        <taxon>Fungi incertae sedis</taxon>
        <taxon>Mucoromycota</taxon>
        <taxon>Mucoromycotina</taxon>
        <taxon>Mucoromycetes</taxon>
        <taxon>Mucorales</taxon>
        <taxon>Lichtheimiaceae</taxon>
        <taxon>Phascolomyces</taxon>
    </lineage>
</organism>
<dbReference type="EMBL" id="JAIXMP010000018">
    <property type="protein sequence ID" value="KAI9258878.1"/>
    <property type="molecule type" value="Genomic_DNA"/>
</dbReference>
<dbReference type="Proteomes" id="UP001209540">
    <property type="component" value="Unassembled WGS sequence"/>
</dbReference>
<proteinExistence type="predicted"/>
<accession>A0AAD5PCW9</accession>
<evidence type="ECO:0000313" key="2">
    <source>
        <dbReference type="EMBL" id="KAI9258878.1"/>
    </source>
</evidence>
<gene>
    <name evidence="2" type="ORF">BDA99DRAFT_561250</name>
</gene>